<dbReference type="HOGENOM" id="CLU_086446_0_0_1"/>
<dbReference type="SUPFAM" id="SSF81343">
    <property type="entry name" value="Fumarate reductase respiratory complex transmembrane subunits"/>
    <property type="match status" value="1"/>
</dbReference>
<feature type="transmembrane region" description="Helical" evidence="1">
    <location>
        <begin position="161"/>
        <end position="186"/>
    </location>
</feature>
<keyword evidence="4" id="KW-1185">Reference proteome</keyword>
<dbReference type="Pfam" id="PF07950">
    <property type="entry name" value="MCP1_TM"/>
    <property type="match status" value="1"/>
</dbReference>
<dbReference type="GO" id="GO:0016020">
    <property type="term" value="C:membrane"/>
    <property type="evidence" value="ECO:0007669"/>
    <property type="project" value="InterPro"/>
</dbReference>
<dbReference type="InterPro" id="IPR012472">
    <property type="entry name" value="MCP1_TM"/>
</dbReference>
<feature type="transmembrane region" description="Helical" evidence="1">
    <location>
        <begin position="104"/>
        <end position="124"/>
    </location>
</feature>
<sequence length="241" mass="26245">MTSDNFAGNHDKPPTRSTSILTKLAHGSAPFLSTFLLIHLSAPALATIGGSSLSSNVMLLGREYYQTVFGERYLLLTPLAIHVASSMSKRLIAPSSNPPRKLTSTLSITAYSALLVFLPIHFITHRLAPADASPPIFAVGPSELDYEFVKTGLAQFPWRSWALYTGLVASVLVHAVEGMYVIGATWLGARISSRARKLIAGAAAFPVLLGVWTLWREPLMGLSSVVERYGASFNRLWVYRL</sequence>
<dbReference type="PANTHER" id="PTHR38409:SF1">
    <property type="entry name" value="MITOCHONDRIAL ADAPTER PROTEIN MCP1"/>
    <property type="match status" value="1"/>
</dbReference>
<dbReference type="AlphaFoldDB" id="A0A0C9TNI5"/>
<name>A0A0C9TNI5_PAXIN</name>
<reference evidence="4" key="2">
    <citation type="submission" date="2015-01" db="EMBL/GenBank/DDBJ databases">
        <title>Evolutionary Origins and Diversification of the Mycorrhizal Mutualists.</title>
        <authorList>
            <consortium name="DOE Joint Genome Institute"/>
            <consortium name="Mycorrhizal Genomics Consortium"/>
            <person name="Kohler A."/>
            <person name="Kuo A."/>
            <person name="Nagy L.G."/>
            <person name="Floudas D."/>
            <person name="Copeland A."/>
            <person name="Barry K.W."/>
            <person name="Cichocki N."/>
            <person name="Veneault-Fourrey C."/>
            <person name="LaButti K."/>
            <person name="Lindquist E.A."/>
            <person name="Lipzen A."/>
            <person name="Lundell T."/>
            <person name="Morin E."/>
            <person name="Murat C."/>
            <person name="Riley R."/>
            <person name="Ohm R."/>
            <person name="Sun H."/>
            <person name="Tunlid A."/>
            <person name="Henrissat B."/>
            <person name="Grigoriev I.V."/>
            <person name="Hibbett D.S."/>
            <person name="Martin F."/>
        </authorList>
    </citation>
    <scope>NUCLEOTIDE SEQUENCE [LARGE SCALE GENOMIC DNA]</scope>
    <source>
        <strain evidence="4">ATCC 200175</strain>
    </source>
</reference>
<dbReference type="InterPro" id="IPR039960">
    <property type="entry name" value="MCP1"/>
</dbReference>
<evidence type="ECO:0000256" key="1">
    <source>
        <dbReference type="SAM" id="Phobius"/>
    </source>
</evidence>
<evidence type="ECO:0000313" key="3">
    <source>
        <dbReference type="EMBL" id="KIJ09397.1"/>
    </source>
</evidence>
<keyword evidence="1" id="KW-0472">Membrane</keyword>
<dbReference type="EMBL" id="KN819467">
    <property type="protein sequence ID" value="KIJ09397.1"/>
    <property type="molecule type" value="Genomic_DNA"/>
</dbReference>
<feature type="transmembrane region" description="Helical" evidence="1">
    <location>
        <begin position="31"/>
        <end position="53"/>
    </location>
</feature>
<dbReference type="Gene3D" id="1.20.1300.10">
    <property type="entry name" value="Fumarate reductase/succinate dehydrogenase, transmembrane subunit"/>
    <property type="match status" value="1"/>
</dbReference>
<protein>
    <recommendedName>
        <fullName evidence="2">Mitochondrial adapter protein MCP1 transmembrane domain-containing protein</fullName>
    </recommendedName>
</protein>
<keyword evidence="1" id="KW-1133">Transmembrane helix</keyword>
<dbReference type="GO" id="GO:0055088">
    <property type="term" value="P:lipid homeostasis"/>
    <property type="evidence" value="ECO:0007669"/>
    <property type="project" value="InterPro"/>
</dbReference>
<evidence type="ECO:0000313" key="4">
    <source>
        <dbReference type="Proteomes" id="UP000053647"/>
    </source>
</evidence>
<evidence type="ECO:0000259" key="2">
    <source>
        <dbReference type="Pfam" id="PF07950"/>
    </source>
</evidence>
<organism evidence="3 4">
    <name type="scientific">Paxillus involutus ATCC 200175</name>
    <dbReference type="NCBI Taxonomy" id="664439"/>
    <lineage>
        <taxon>Eukaryota</taxon>
        <taxon>Fungi</taxon>
        <taxon>Dikarya</taxon>
        <taxon>Basidiomycota</taxon>
        <taxon>Agaricomycotina</taxon>
        <taxon>Agaricomycetes</taxon>
        <taxon>Agaricomycetidae</taxon>
        <taxon>Boletales</taxon>
        <taxon>Paxilineae</taxon>
        <taxon>Paxillaceae</taxon>
        <taxon>Paxillus</taxon>
    </lineage>
</organism>
<feature type="domain" description="Mitochondrial adapter protein MCP1 transmembrane" evidence="2">
    <location>
        <begin position="117"/>
        <end position="203"/>
    </location>
</feature>
<gene>
    <name evidence="3" type="ORF">PAXINDRAFT_119914</name>
</gene>
<proteinExistence type="predicted"/>
<dbReference type="OrthoDB" id="10259513at2759"/>
<dbReference type="Proteomes" id="UP000053647">
    <property type="component" value="Unassembled WGS sequence"/>
</dbReference>
<dbReference type="InterPro" id="IPR034804">
    <property type="entry name" value="SQR/QFR_C/D"/>
</dbReference>
<reference evidence="3 4" key="1">
    <citation type="submission" date="2014-06" db="EMBL/GenBank/DDBJ databases">
        <authorList>
            <consortium name="DOE Joint Genome Institute"/>
            <person name="Kuo A."/>
            <person name="Kohler A."/>
            <person name="Nagy L.G."/>
            <person name="Floudas D."/>
            <person name="Copeland A."/>
            <person name="Barry K.W."/>
            <person name="Cichocki N."/>
            <person name="Veneault-Fourrey C."/>
            <person name="LaButti K."/>
            <person name="Lindquist E.A."/>
            <person name="Lipzen A."/>
            <person name="Lundell T."/>
            <person name="Morin E."/>
            <person name="Murat C."/>
            <person name="Sun H."/>
            <person name="Tunlid A."/>
            <person name="Henrissat B."/>
            <person name="Grigoriev I.V."/>
            <person name="Hibbett D.S."/>
            <person name="Martin F."/>
            <person name="Nordberg H.P."/>
            <person name="Cantor M.N."/>
            <person name="Hua S.X."/>
        </authorList>
    </citation>
    <scope>NUCLEOTIDE SEQUENCE [LARGE SCALE GENOMIC DNA]</scope>
    <source>
        <strain evidence="3 4">ATCC 200175</strain>
    </source>
</reference>
<dbReference type="PANTHER" id="PTHR38409">
    <property type="entry name" value="MDM10-COMPLEMENTING PROTEIN 1"/>
    <property type="match status" value="1"/>
</dbReference>
<keyword evidence="1" id="KW-0812">Transmembrane</keyword>
<accession>A0A0C9TNI5</accession>
<feature type="transmembrane region" description="Helical" evidence="1">
    <location>
        <begin position="198"/>
        <end position="215"/>
    </location>
</feature>